<dbReference type="KEGG" id="cts:Ctha_0437"/>
<dbReference type="OrthoDB" id="5734832at2"/>
<dbReference type="eggNOG" id="ENOG5034BZA">
    <property type="taxonomic scope" value="Bacteria"/>
</dbReference>
<accession>B3QUK2</accession>
<evidence type="ECO:0000313" key="2">
    <source>
        <dbReference type="Proteomes" id="UP000001208"/>
    </source>
</evidence>
<dbReference type="EMBL" id="CP001100">
    <property type="protein sequence ID" value="ACF12908.1"/>
    <property type="molecule type" value="Genomic_DNA"/>
</dbReference>
<gene>
    <name evidence="1" type="ordered locus">Ctha_0437</name>
</gene>
<organism evidence="1 2">
    <name type="scientific">Chloroherpeton thalassium (strain ATCC 35110 / GB-78)</name>
    <dbReference type="NCBI Taxonomy" id="517418"/>
    <lineage>
        <taxon>Bacteria</taxon>
        <taxon>Pseudomonadati</taxon>
        <taxon>Chlorobiota</taxon>
        <taxon>Chlorobiia</taxon>
        <taxon>Chlorobiales</taxon>
        <taxon>Chloroherpetonaceae</taxon>
        <taxon>Chloroherpeton</taxon>
    </lineage>
</organism>
<dbReference type="HOGENOM" id="CLU_982441_0_0_10"/>
<protein>
    <submittedName>
        <fullName evidence="1">Uncharacterized protein</fullName>
    </submittedName>
</protein>
<keyword evidence="2" id="KW-1185">Reference proteome</keyword>
<proteinExistence type="predicted"/>
<evidence type="ECO:0000313" key="1">
    <source>
        <dbReference type="EMBL" id="ACF12908.1"/>
    </source>
</evidence>
<dbReference type="STRING" id="517418.Ctha_0437"/>
<dbReference type="Proteomes" id="UP000001208">
    <property type="component" value="Chromosome"/>
</dbReference>
<dbReference type="AlphaFoldDB" id="B3QUK2"/>
<sequence length="283" mass="32626">MLHFLLPKELHPIFDHIPSSALHVVGWGSVLPSVITVGRRLAFDEGKHEMIADLTPLLPAHVQFSLEHRRCQHHRQDDEADTHPGLINAEHLSEDEAERKRFGEAVLEVFFSQLFSEKGFFIDLREHGFSLDAEAIYWNPPNLWYHLEHNFRIGLLKIYEGYFFGPFSEVEAGLSDLGLFTEDHASNQKVVDLLLSHFGTGEQRDVLFEIEPFAESFEQFFDYLKAKNMQLDANFIYFGIYLITLYLCLDKLKVPLDAREAFTNARTRLAKENLDNQMDSAVS</sequence>
<reference evidence="1 2" key="1">
    <citation type="submission" date="2008-06" db="EMBL/GenBank/DDBJ databases">
        <title>Complete sequence of Chloroherpeton thalassium ATCC 35110.</title>
        <authorList>
            <consortium name="US DOE Joint Genome Institute"/>
            <person name="Lucas S."/>
            <person name="Copeland A."/>
            <person name="Lapidus A."/>
            <person name="Glavina del Rio T."/>
            <person name="Dalin E."/>
            <person name="Tice H."/>
            <person name="Bruce D."/>
            <person name="Goodwin L."/>
            <person name="Pitluck S."/>
            <person name="Schmutz J."/>
            <person name="Larimer F."/>
            <person name="Land M."/>
            <person name="Hauser L."/>
            <person name="Kyrpides N."/>
            <person name="Mikhailova N."/>
            <person name="Liu Z."/>
            <person name="Li T."/>
            <person name="Zhao F."/>
            <person name="Overmann J."/>
            <person name="Bryant D.A."/>
            <person name="Richardson P."/>
        </authorList>
    </citation>
    <scope>NUCLEOTIDE SEQUENCE [LARGE SCALE GENOMIC DNA]</scope>
    <source>
        <strain evidence="2">ATCC 35110 / GB-78</strain>
    </source>
</reference>
<dbReference type="RefSeq" id="WP_012498992.1">
    <property type="nucleotide sequence ID" value="NC_011026.1"/>
</dbReference>
<name>B3QUK2_CHLT3</name>